<accession>A0A812L2F1</accession>
<dbReference type="SUPFAM" id="SSF56112">
    <property type="entry name" value="Protein kinase-like (PK-like)"/>
    <property type="match status" value="1"/>
</dbReference>
<gene>
    <name evidence="12" type="primary">for</name>
    <name evidence="12" type="ORF">SNAT2548_LOCUS10386</name>
</gene>
<evidence type="ECO:0000256" key="5">
    <source>
        <dbReference type="ARBA" id="ARBA00022777"/>
    </source>
</evidence>
<proteinExistence type="predicted"/>
<feature type="region of interest" description="Disordered" evidence="9">
    <location>
        <begin position="631"/>
        <end position="650"/>
    </location>
</feature>
<dbReference type="GO" id="GO:0030553">
    <property type="term" value="F:cGMP binding"/>
    <property type="evidence" value="ECO:0007669"/>
    <property type="project" value="UniProtKB-KW"/>
</dbReference>
<dbReference type="InterPro" id="IPR000595">
    <property type="entry name" value="cNMP-bd_dom"/>
</dbReference>
<dbReference type="SUPFAM" id="SSF51206">
    <property type="entry name" value="cAMP-binding domain-like"/>
    <property type="match status" value="3"/>
</dbReference>
<dbReference type="Pfam" id="PF00027">
    <property type="entry name" value="cNMP_binding"/>
    <property type="match status" value="2"/>
</dbReference>
<dbReference type="AlphaFoldDB" id="A0A812L2F1"/>
<dbReference type="PROSITE" id="PS50042">
    <property type="entry name" value="CNMP_BINDING_3"/>
    <property type="match status" value="4"/>
</dbReference>
<evidence type="ECO:0000256" key="6">
    <source>
        <dbReference type="ARBA" id="ARBA00022840"/>
    </source>
</evidence>
<evidence type="ECO:0000256" key="1">
    <source>
        <dbReference type="ARBA" id="ARBA00022527"/>
    </source>
</evidence>
<dbReference type="Proteomes" id="UP000604046">
    <property type="component" value="Unassembled WGS sequence"/>
</dbReference>
<keyword evidence="1" id="KW-0723">Serine/threonine-protein kinase</keyword>
<evidence type="ECO:0000259" key="10">
    <source>
        <dbReference type="PROSITE" id="PS50011"/>
    </source>
</evidence>
<evidence type="ECO:0000256" key="7">
    <source>
        <dbReference type="ARBA" id="ARBA00022992"/>
    </source>
</evidence>
<evidence type="ECO:0000313" key="13">
    <source>
        <dbReference type="Proteomes" id="UP000604046"/>
    </source>
</evidence>
<feature type="domain" description="Cyclic nucleotide-binding" evidence="11">
    <location>
        <begin position="490"/>
        <end position="565"/>
    </location>
</feature>
<dbReference type="InterPro" id="IPR008271">
    <property type="entry name" value="Ser/Thr_kinase_AS"/>
</dbReference>
<feature type="compositionally biased region" description="Acidic residues" evidence="9">
    <location>
        <begin position="1182"/>
        <end position="1192"/>
    </location>
</feature>
<protein>
    <submittedName>
        <fullName evidence="12">For protein</fullName>
    </submittedName>
</protein>
<evidence type="ECO:0000259" key="11">
    <source>
        <dbReference type="PROSITE" id="PS50042"/>
    </source>
</evidence>
<dbReference type="SMART" id="SM00100">
    <property type="entry name" value="cNMP"/>
    <property type="match status" value="1"/>
</dbReference>
<feature type="domain" description="Protein kinase" evidence="10">
    <location>
        <begin position="872"/>
        <end position="1137"/>
    </location>
</feature>
<dbReference type="PROSITE" id="PS00107">
    <property type="entry name" value="PROTEIN_KINASE_ATP"/>
    <property type="match status" value="1"/>
</dbReference>
<feature type="compositionally biased region" description="Basic and acidic residues" evidence="9">
    <location>
        <begin position="115"/>
        <end position="162"/>
    </location>
</feature>
<dbReference type="PROSITE" id="PS00888">
    <property type="entry name" value="CNMP_BINDING_1"/>
    <property type="match status" value="1"/>
</dbReference>
<dbReference type="CDD" id="cd00038">
    <property type="entry name" value="CAP_ED"/>
    <property type="match status" value="2"/>
</dbReference>
<dbReference type="GO" id="GO:0005952">
    <property type="term" value="C:cAMP-dependent protein kinase complex"/>
    <property type="evidence" value="ECO:0007669"/>
    <property type="project" value="TreeGrafter"/>
</dbReference>
<dbReference type="Gene3D" id="3.30.200.20">
    <property type="entry name" value="Phosphorylase Kinase, domain 1"/>
    <property type="match status" value="1"/>
</dbReference>
<feature type="compositionally biased region" description="Basic and acidic residues" evidence="9">
    <location>
        <begin position="640"/>
        <end position="650"/>
    </location>
</feature>
<feature type="compositionally biased region" description="Polar residues" evidence="9">
    <location>
        <begin position="222"/>
        <end position="231"/>
    </location>
</feature>
<dbReference type="OrthoDB" id="422897at2759"/>
<dbReference type="InterPro" id="IPR018490">
    <property type="entry name" value="cNMP-bd_dom_sf"/>
</dbReference>
<dbReference type="PANTHER" id="PTHR24353:SF143">
    <property type="entry name" value="PROTEIN KINASE DOMAIN-CONTAINING PROTEIN"/>
    <property type="match status" value="1"/>
</dbReference>
<feature type="binding site" evidence="8">
    <location>
        <position position="901"/>
    </location>
    <ligand>
        <name>ATP</name>
        <dbReference type="ChEBI" id="CHEBI:30616"/>
    </ligand>
</feature>
<dbReference type="GO" id="GO:0005524">
    <property type="term" value="F:ATP binding"/>
    <property type="evidence" value="ECO:0007669"/>
    <property type="project" value="UniProtKB-UniRule"/>
</dbReference>
<dbReference type="EMBL" id="CAJNDS010000857">
    <property type="protein sequence ID" value="CAE7237812.1"/>
    <property type="molecule type" value="Genomic_DNA"/>
</dbReference>
<feature type="domain" description="Cyclic nucleotide-binding" evidence="11">
    <location>
        <begin position="760"/>
        <end position="795"/>
    </location>
</feature>
<evidence type="ECO:0000256" key="8">
    <source>
        <dbReference type="PROSITE-ProRule" id="PRU10141"/>
    </source>
</evidence>
<dbReference type="Gene3D" id="2.60.120.10">
    <property type="entry name" value="Jelly Rolls"/>
    <property type="match status" value="4"/>
</dbReference>
<keyword evidence="13" id="KW-1185">Reference proteome</keyword>
<feature type="compositionally biased region" description="Basic and acidic residues" evidence="9">
    <location>
        <begin position="206"/>
        <end position="221"/>
    </location>
</feature>
<evidence type="ECO:0000256" key="3">
    <source>
        <dbReference type="ARBA" id="ARBA00022679"/>
    </source>
</evidence>
<comment type="caution">
    <text evidence="12">The sequence shown here is derived from an EMBL/GenBank/DDBJ whole genome shotgun (WGS) entry which is preliminary data.</text>
</comment>
<keyword evidence="4 8" id="KW-0547">Nucleotide-binding</keyword>
<evidence type="ECO:0000256" key="4">
    <source>
        <dbReference type="ARBA" id="ARBA00022741"/>
    </source>
</evidence>
<organism evidence="12 13">
    <name type="scientific">Symbiodinium natans</name>
    <dbReference type="NCBI Taxonomy" id="878477"/>
    <lineage>
        <taxon>Eukaryota</taxon>
        <taxon>Sar</taxon>
        <taxon>Alveolata</taxon>
        <taxon>Dinophyceae</taxon>
        <taxon>Suessiales</taxon>
        <taxon>Symbiodiniaceae</taxon>
        <taxon>Symbiodinium</taxon>
    </lineage>
</organism>
<feature type="compositionally biased region" description="Acidic residues" evidence="9">
    <location>
        <begin position="170"/>
        <end position="182"/>
    </location>
</feature>
<evidence type="ECO:0000313" key="12">
    <source>
        <dbReference type="EMBL" id="CAE7237812.1"/>
    </source>
</evidence>
<dbReference type="PROSITE" id="PS50011">
    <property type="entry name" value="PROTEIN_KINASE_DOM"/>
    <property type="match status" value="1"/>
</dbReference>
<sequence>MIINSGSPRRQPGPGLGHAPVALPAAMPAALPVAPVIPVGAGRGRVTAPVMPVAPVIPVGAGAPLRYPEYRQPLPQGHPNPQVRLPTAAPQTLLPIDSRLSRDAAGPTAVSPVKAEAKAGAKAGAKADAKAEVKADAKAEPKSGAKAEDKAEDKAIEAREASGRMAGTECADDKEDKEDKEDEGNRLTLEEDDFLLRKKLGVRLPGSKEPHELREIPEETSPRTSPEVSPRSTDRSGHSLVEPVQEVSRGLSLPLLATLRKSVASVREPHCCDGVIATLKYFKENVVSMLVFRNWDEERDKFENTVNFLLSVPLFKKQLPPCELPKVAQLLEEKTWPGGSKLVSQGDIGDTFFMIYEGQAALMMKDDQGEDQEVGLLSAGDYIGGRAIVTEQRHMATVLAVGELVTLSMSKKAFEKAGLKARLHFPKRPAIEVGGVSQANLLPTTPLSPKKRSSFCMKKLTAEQQVAIIRAMRQNPNFRAFVDNANGPGEESIKEIIASSEMRTVKCGEAVASFGDLGNDFYVIEQGTIEVIISTGQTQAQQGQRGQGKSAAAAAATFSMADRIRRKQDFLMKLHIPVVDRKKAKFNRSCSVLTKDPREEEDVTGSGSLGVSSTFTATSFREKSAKRRLKIGELADQPPVEEKPQKPEPKEKVISTLHAGDSFGELSLLYNIRREATFRAAEETKLFVINRKIFKEITGRDSGRKKFKEYCDLLDEVDSLTPLLRSERMELAAFAQDMVTFEPNHRVLFQGKVRQKAVWYVISKGTAVLTQSDGQECRKIAELPRGNTFGERSLLRAKVTGQCISEVNVDAGPEGMTCLTFDGELICDIFTNLSTSDASMLPDVDTDVSEWEKIKTSRSRQKLECGCSLQSVKEVCRLGQGAFGTVFLVEDEPSQERYALKRVSKGHALRCGTCQSLCWERDLLNMLDSNFIIRLHKTMRDHQFVYFLLEVALGGDLYGLFSSHQDIFLVDQPRGYTSAFYAGCVIAALEHLHERKIIYRDLKPENIMLDTRGYGKVCDMGLARFVVGKTNTQAGTPDYMAPEMIDPPHYHDNSADWWSLGVLMYEMLCQQLPFDDEELEDTGERLLAIRRSQEQRLNFPADCPAEGKAFVARLLRKLPLRLGAQGGAEEVRSHYFFKDFDFSALHEQMLQTPVERPWKSSKKTSPEIASPWLRGPEHLSPGEEEIFESYDDDGTHWDLEF</sequence>
<keyword evidence="5" id="KW-0418">Kinase</keyword>
<feature type="domain" description="Cyclic nucleotide-binding" evidence="11">
    <location>
        <begin position="645"/>
        <end position="706"/>
    </location>
</feature>
<keyword evidence="6 8" id="KW-0067">ATP-binding</keyword>
<dbReference type="InterPro" id="IPR011009">
    <property type="entry name" value="Kinase-like_dom_sf"/>
</dbReference>
<dbReference type="InterPro" id="IPR014710">
    <property type="entry name" value="RmlC-like_jellyroll"/>
</dbReference>
<feature type="region of interest" description="Disordered" evidence="9">
    <location>
        <begin position="206"/>
        <end position="243"/>
    </location>
</feature>
<reference evidence="12" key="1">
    <citation type="submission" date="2021-02" db="EMBL/GenBank/DDBJ databases">
        <authorList>
            <person name="Dougan E. K."/>
            <person name="Rhodes N."/>
            <person name="Thang M."/>
            <person name="Chan C."/>
        </authorList>
    </citation>
    <scope>NUCLEOTIDE SEQUENCE</scope>
</reference>
<feature type="region of interest" description="Disordered" evidence="9">
    <location>
        <begin position="98"/>
        <end position="188"/>
    </location>
</feature>
<dbReference type="Gene3D" id="1.10.510.10">
    <property type="entry name" value="Transferase(Phosphotransferase) domain 1"/>
    <property type="match status" value="1"/>
</dbReference>
<keyword evidence="2" id="KW-0140">cGMP</keyword>
<evidence type="ECO:0000256" key="9">
    <source>
        <dbReference type="SAM" id="MobiDB-lite"/>
    </source>
</evidence>
<dbReference type="SMART" id="SM00220">
    <property type="entry name" value="S_TKc"/>
    <property type="match status" value="1"/>
</dbReference>
<dbReference type="PANTHER" id="PTHR24353">
    <property type="entry name" value="CYCLIC NUCLEOTIDE-DEPENDENT PROTEIN KINASE"/>
    <property type="match status" value="1"/>
</dbReference>
<dbReference type="GO" id="GO:0004691">
    <property type="term" value="F:cAMP-dependent protein kinase activity"/>
    <property type="evidence" value="ECO:0007669"/>
    <property type="project" value="TreeGrafter"/>
</dbReference>
<dbReference type="PRINTS" id="PR00103">
    <property type="entry name" value="CAMPKINASE"/>
</dbReference>
<dbReference type="PROSITE" id="PS00108">
    <property type="entry name" value="PROTEIN_KINASE_ST"/>
    <property type="match status" value="1"/>
</dbReference>
<dbReference type="InterPro" id="IPR017441">
    <property type="entry name" value="Protein_kinase_ATP_BS"/>
</dbReference>
<feature type="domain" description="Cyclic nucleotide-binding" evidence="11">
    <location>
        <begin position="315"/>
        <end position="416"/>
    </location>
</feature>
<feature type="region of interest" description="Disordered" evidence="9">
    <location>
        <begin position="1155"/>
        <end position="1194"/>
    </location>
</feature>
<keyword evidence="7" id="KW-0142">cGMP-binding</keyword>
<dbReference type="InterPro" id="IPR018488">
    <property type="entry name" value="cNMP-bd_CS"/>
</dbReference>
<evidence type="ECO:0000256" key="2">
    <source>
        <dbReference type="ARBA" id="ARBA00022535"/>
    </source>
</evidence>
<dbReference type="Pfam" id="PF00069">
    <property type="entry name" value="Pkinase"/>
    <property type="match status" value="1"/>
</dbReference>
<name>A0A812L2F1_9DINO</name>
<dbReference type="InterPro" id="IPR000719">
    <property type="entry name" value="Prot_kinase_dom"/>
</dbReference>
<keyword evidence="3" id="KW-0808">Transferase</keyword>